<dbReference type="EMBL" id="SSTI01000004">
    <property type="protein sequence ID" value="THG40415.1"/>
    <property type="molecule type" value="Genomic_DNA"/>
</dbReference>
<dbReference type="Gene3D" id="1.10.260.40">
    <property type="entry name" value="lambda repressor-like DNA-binding domains"/>
    <property type="match status" value="1"/>
</dbReference>
<organism evidence="2 3">
    <name type="scientific">Sphingomonas olei</name>
    <dbReference type="NCBI Taxonomy" id="1886787"/>
    <lineage>
        <taxon>Bacteria</taxon>
        <taxon>Pseudomonadati</taxon>
        <taxon>Pseudomonadota</taxon>
        <taxon>Alphaproteobacteria</taxon>
        <taxon>Sphingomonadales</taxon>
        <taxon>Sphingomonadaceae</taxon>
        <taxon>Sphingomonas</taxon>
    </lineage>
</organism>
<accession>A0ABY2QHY2</accession>
<dbReference type="Pfam" id="PF15943">
    <property type="entry name" value="YdaS_toxin"/>
    <property type="match status" value="1"/>
</dbReference>
<dbReference type="InterPro" id="IPR031856">
    <property type="entry name" value="YdaS_toxin-like"/>
</dbReference>
<keyword evidence="3" id="KW-1185">Reference proteome</keyword>
<feature type="domain" description="HTH cro/C1-type" evidence="1">
    <location>
        <begin position="13"/>
        <end position="65"/>
    </location>
</feature>
<comment type="caution">
    <text evidence="2">The sequence shown here is derived from an EMBL/GenBank/DDBJ whole genome shotgun (WGS) entry which is preliminary data.</text>
</comment>
<evidence type="ECO:0000313" key="2">
    <source>
        <dbReference type="EMBL" id="THG40415.1"/>
    </source>
</evidence>
<reference evidence="2 3" key="1">
    <citation type="submission" date="2019-04" db="EMBL/GenBank/DDBJ databases">
        <title>Microbes associate with the intestines of laboratory mice.</title>
        <authorList>
            <person name="Navarre W."/>
            <person name="Wong E."/>
            <person name="Huang K.C."/>
            <person name="Tropini C."/>
            <person name="Ng K."/>
            <person name="Yu B."/>
        </authorList>
    </citation>
    <scope>NUCLEOTIDE SEQUENCE [LARGE SCALE GENOMIC DNA]</scope>
    <source>
        <strain evidence="2 3">NM83_B4-11</strain>
    </source>
</reference>
<gene>
    <name evidence="2" type="ORF">E5988_06175</name>
</gene>
<protein>
    <submittedName>
        <fullName evidence="2">Helix-turn-helix domain-containing protein</fullName>
    </submittedName>
</protein>
<evidence type="ECO:0000259" key="1">
    <source>
        <dbReference type="PROSITE" id="PS50943"/>
    </source>
</evidence>
<proteinExistence type="predicted"/>
<dbReference type="InterPro" id="IPR001387">
    <property type="entry name" value="Cro/C1-type_HTH"/>
</dbReference>
<evidence type="ECO:0000313" key="3">
    <source>
        <dbReference type="Proteomes" id="UP000308038"/>
    </source>
</evidence>
<dbReference type="PROSITE" id="PS50943">
    <property type="entry name" value="HTH_CROC1"/>
    <property type="match status" value="1"/>
</dbReference>
<dbReference type="SUPFAM" id="SSF47413">
    <property type="entry name" value="lambda repressor-like DNA-binding domains"/>
    <property type="match status" value="1"/>
</dbReference>
<name>A0ABY2QHY2_9SPHN</name>
<dbReference type="Proteomes" id="UP000308038">
    <property type="component" value="Unassembled WGS sequence"/>
</dbReference>
<dbReference type="RefSeq" id="WP_136451111.1">
    <property type="nucleotide sequence ID" value="NZ_SSTI01000004.1"/>
</dbReference>
<sequence>MAQALAYEPIHALQRAVDQKGSQSALARDIGFTQGSVWRWLNGTQVPAEAAIAIERSTGISKAEIRPDLFAEGVR</sequence>
<dbReference type="CDD" id="cd00093">
    <property type="entry name" value="HTH_XRE"/>
    <property type="match status" value="1"/>
</dbReference>
<dbReference type="InterPro" id="IPR010982">
    <property type="entry name" value="Lambda_DNA-bd_dom_sf"/>
</dbReference>